<dbReference type="AlphaFoldDB" id="A0A4P9UK03"/>
<dbReference type="Proteomes" id="UP000305881">
    <property type="component" value="Chromosome"/>
</dbReference>
<accession>A0A4P9UK03</accession>
<dbReference type="NCBIfam" id="NF004359">
    <property type="entry name" value="PRK05738.1-3"/>
    <property type="match status" value="1"/>
</dbReference>
<name>A0A4P9UK03_METBY</name>
<dbReference type="NCBIfam" id="NF004363">
    <property type="entry name" value="PRK05738.2-4"/>
    <property type="match status" value="1"/>
</dbReference>
<evidence type="ECO:0000256" key="5">
    <source>
        <dbReference type="ARBA" id="ARBA00023274"/>
    </source>
</evidence>
<evidence type="ECO:0000313" key="7">
    <source>
        <dbReference type="EMBL" id="QCW81484.1"/>
    </source>
</evidence>
<comment type="subunit">
    <text evidence="6">Part of the 50S ribosomal subunit. Contacts protein L29, and trigger factor when it is bound to the ribosome.</text>
</comment>
<dbReference type="InterPro" id="IPR012678">
    <property type="entry name" value="Ribosomal_uL23/eL15/eS24_sf"/>
</dbReference>
<dbReference type="GO" id="GO:0003735">
    <property type="term" value="F:structural constituent of ribosome"/>
    <property type="evidence" value="ECO:0007669"/>
    <property type="project" value="InterPro"/>
</dbReference>
<dbReference type="EMBL" id="CP035467">
    <property type="protein sequence ID" value="QCW81484.1"/>
    <property type="molecule type" value="Genomic_DNA"/>
</dbReference>
<dbReference type="InterPro" id="IPR012677">
    <property type="entry name" value="Nucleotide-bd_a/b_plait_sf"/>
</dbReference>
<keyword evidence="2 6" id="KW-0699">rRNA-binding</keyword>
<keyword evidence="4 6" id="KW-0689">Ribosomal protein</keyword>
<dbReference type="OrthoDB" id="9793353at2"/>
<dbReference type="Pfam" id="PF00276">
    <property type="entry name" value="Ribosomal_L23"/>
    <property type="match status" value="1"/>
</dbReference>
<proteinExistence type="inferred from homology"/>
<evidence type="ECO:0000256" key="3">
    <source>
        <dbReference type="ARBA" id="ARBA00022884"/>
    </source>
</evidence>
<dbReference type="FunFam" id="3.30.70.330:FF:000001">
    <property type="entry name" value="50S ribosomal protein L23"/>
    <property type="match status" value="1"/>
</dbReference>
<keyword evidence="8" id="KW-1185">Reference proteome</keyword>
<dbReference type="STRING" id="675511.GCA_000341735_02229"/>
<dbReference type="Gene3D" id="3.30.70.330">
    <property type="match status" value="1"/>
</dbReference>
<dbReference type="SUPFAM" id="SSF54189">
    <property type="entry name" value="Ribosomal proteins S24e, L23 and L15e"/>
    <property type="match status" value="1"/>
</dbReference>
<evidence type="ECO:0000313" key="8">
    <source>
        <dbReference type="Proteomes" id="UP000305881"/>
    </source>
</evidence>
<organism evidence="7 8">
    <name type="scientific">Methylotuvimicrobium buryatense</name>
    <name type="common">Methylomicrobium buryatense</name>
    <dbReference type="NCBI Taxonomy" id="95641"/>
    <lineage>
        <taxon>Bacteria</taxon>
        <taxon>Pseudomonadati</taxon>
        <taxon>Pseudomonadota</taxon>
        <taxon>Gammaproteobacteria</taxon>
        <taxon>Methylococcales</taxon>
        <taxon>Methylococcaceae</taxon>
        <taxon>Methylotuvimicrobium</taxon>
    </lineage>
</organism>
<dbReference type="InterPro" id="IPR013025">
    <property type="entry name" value="Ribosomal_uL23-like"/>
</dbReference>
<sequence length="100" mass="11223">MNELIKSKLASVLRAPVVSEKSTIAAEANKQFVFSVQKQATKNQIKQAVELMFEVKVDSVRVLNVKGKKKRFGQTLGKRSDWKKAYVKLKDGHDIDFSAA</sequence>
<keyword evidence="3 6" id="KW-0694">RNA-binding</keyword>
<evidence type="ECO:0000256" key="4">
    <source>
        <dbReference type="ARBA" id="ARBA00022980"/>
    </source>
</evidence>
<dbReference type="NCBIfam" id="NF004366">
    <property type="entry name" value="PRK05738.3-2"/>
    <property type="match status" value="1"/>
</dbReference>
<protein>
    <recommendedName>
        <fullName evidence="6">Large ribosomal subunit protein uL23</fullName>
    </recommendedName>
</protein>
<comment type="function">
    <text evidence="6">One of the early assembly proteins it binds 23S rRNA. One of the proteins that surrounds the polypeptide exit tunnel on the outside of the ribosome. Forms the main docking site for trigger factor binding to the ribosome.</text>
</comment>
<gene>
    <name evidence="6" type="primary">rplW</name>
    <name evidence="7" type="ORF">EQU24_03885</name>
</gene>
<keyword evidence="5 6" id="KW-0687">Ribonucleoprotein</keyword>
<dbReference type="GO" id="GO:0005840">
    <property type="term" value="C:ribosome"/>
    <property type="evidence" value="ECO:0007669"/>
    <property type="project" value="UniProtKB-KW"/>
</dbReference>
<dbReference type="HAMAP" id="MF_01369_B">
    <property type="entry name" value="Ribosomal_uL23_B"/>
    <property type="match status" value="1"/>
</dbReference>
<evidence type="ECO:0000256" key="1">
    <source>
        <dbReference type="ARBA" id="ARBA00006700"/>
    </source>
</evidence>
<evidence type="ECO:0000256" key="2">
    <source>
        <dbReference type="ARBA" id="ARBA00022730"/>
    </source>
</evidence>
<dbReference type="PANTHER" id="PTHR11620">
    <property type="entry name" value="60S RIBOSOMAL PROTEIN L23A"/>
    <property type="match status" value="1"/>
</dbReference>
<dbReference type="GO" id="GO:0006412">
    <property type="term" value="P:translation"/>
    <property type="evidence" value="ECO:0007669"/>
    <property type="project" value="UniProtKB-UniRule"/>
</dbReference>
<comment type="similarity">
    <text evidence="1 6">Belongs to the universal ribosomal protein uL23 family.</text>
</comment>
<dbReference type="GO" id="GO:1990904">
    <property type="term" value="C:ribonucleoprotein complex"/>
    <property type="evidence" value="ECO:0007669"/>
    <property type="project" value="UniProtKB-KW"/>
</dbReference>
<dbReference type="KEGG" id="mbur:EQU24_03885"/>
<reference evidence="8" key="1">
    <citation type="journal article" date="2019" name="J. Bacteriol.">
        <title>A Mutagenic Screen Identifies a TonB-Dependent Receptor Required for the Lanthanide Metal Switch in the Type I Methanotroph 'Methylotuvimicrobium buryatense' 5GB1C.</title>
        <authorList>
            <person name="Groom J.D."/>
            <person name="Ford S.M."/>
            <person name="Pesesky M.W."/>
            <person name="Lidstrom M.E."/>
        </authorList>
    </citation>
    <scope>NUCLEOTIDE SEQUENCE [LARGE SCALE GENOMIC DNA]</scope>
    <source>
        <strain evidence="8">5GB1C</strain>
    </source>
</reference>
<dbReference type="RefSeq" id="WP_017840757.1">
    <property type="nucleotide sequence ID" value="NZ_CP035467.1"/>
</dbReference>
<evidence type="ECO:0000256" key="6">
    <source>
        <dbReference type="HAMAP-Rule" id="MF_01369"/>
    </source>
</evidence>
<dbReference type="GO" id="GO:0019843">
    <property type="term" value="F:rRNA binding"/>
    <property type="evidence" value="ECO:0007669"/>
    <property type="project" value="UniProtKB-UniRule"/>
</dbReference>